<dbReference type="PANTHER" id="PTHR48022:SF14">
    <property type="entry name" value="MAJOR FACILITATOR SUPERFAMILY (MFS) PROFILE DOMAIN-CONTAINING PROTEIN-RELATED"/>
    <property type="match status" value="1"/>
</dbReference>
<keyword evidence="5 8" id="KW-1133">Transmembrane helix</keyword>
<comment type="subcellular location">
    <subcellularLocation>
        <location evidence="1">Membrane</location>
        <topology evidence="1">Multi-pass membrane protein</topology>
    </subcellularLocation>
</comment>
<dbReference type="InterPro" id="IPR003663">
    <property type="entry name" value="Sugar/inositol_transpt"/>
</dbReference>
<feature type="domain" description="Major facilitator superfamily (MFS) profile" evidence="9">
    <location>
        <begin position="1"/>
        <end position="91"/>
    </location>
</feature>
<dbReference type="GO" id="GO:0016020">
    <property type="term" value="C:membrane"/>
    <property type="evidence" value="ECO:0007669"/>
    <property type="project" value="UniProtKB-SubCell"/>
</dbReference>
<sequence>LFLSRCVYLFSAAYGMSYGPIGWVLPTEVFPLSVRSKGVSLSTASNWFNNFLIGLLTPEITEITPSGTFLVFTIACFFGYIWSTYAVREAANISLEEMDEVFSSSAGCEDANLKQQVGYHARHISVVLDAGLMLLAD</sequence>
<evidence type="ECO:0000256" key="7">
    <source>
        <dbReference type="ARBA" id="ARBA00049119"/>
    </source>
</evidence>
<evidence type="ECO:0000256" key="3">
    <source>
        <dbReference type="ARBA" id="ARBA00022448"/>
    </source>
</evidence>
<dbReference type="InterPro" id="IPR036259">
    <property type="entry name" value="MFS_trans_sf"/>
</dbReference>
<dbReference type="STRING" id="1314785.A0A165BVZ5"/>
<dbReference type="RefSeq" id="XP_040759492.1">
    <property type="nucleotide sequence ID" value="XM_040905054.1"/>
</dbReference>
<accession>A0A165BVZ5</accession>
<comment type="similarity">
    <text evidence="2">Belongs to the major facilitator superfamily. Sugar transporter (TC 2.A.1.1) family.</text>
</comment>
<evidence type="ECO:0000313" key="10">
    <source>
        <dbReference type="EMBL" id="KZT01752.1"/>
    </source>
</evidence>
<proteinExistence type="inferred from homology"/>
<feature type="non-terminal residue" evidence="10">
    <location>
        <position position="1"/>
    </location>
</feature>
<dbReference type="Pfam" id="PF00083">
    <property type="entry name" value="Sugar_tr"/>
    <property type="match status" value="1"/>
</dbReference>
<feature type="transmembrane region" description="Helical" evidence="8">
    <location>
        <begin position="63"/>
        <end position="82"/>
    </location>
</feature>
<evidence type="ECO:0000259" key="9">
    <source>
        <dbReference type="PROSITE" id="PS50850"/>
    </source>
</evidence>
<keyword evidence="3" id="KW-0813">Transport</keyword>
<feature type="transmembrane region" description="Helical" evidence="8">
    <location>
        <begin position="7"/>
        <end position="25"/>
    </location>
</feature>
<organism evidence="10 11">
    <name type="scientific">Laetiporus sulphureus 93-53</name>
    <dbReference type="NCBI Taxonomy" id="1314785"/>
    <lineage>
        <taxon>Eukaryota</taxon>
        <taxon>Fungi</taxon>
        <taxon>Dikarya</taxon>
        <taxon>Basidiomycota</taxon>
        <taxon>Agaricomycotina</taxon>
        <taxon>Agaricomycetes</taxon>
        <taxon>Polyporales</taxon>
        <taxon>Laetiporus</taxon>
    </lineage>
</organism>
<dbReference type="InterPro" id="IPR050360">
    <property type="entry name" value="MFS_Sugar_Transporters"/>
</dbReference>
<evidence type="ECO:0000256" key="2">
    <source>
        <dbReference type="ARBA" id="ARBA00010992"/>
    </source>
</evidence>
<dbReference type="AlphaFoldDB" id="A0A165BVZ5"/>
<dbReference type="InterPro" id="IPR020846">
    <property type="entry name" value="MFS_dom"/>
</dbReference>
<evidence type="ECO:0000256" key="1">
    <source>
        <dbReference type="ARBA" id="ARBA00004141"/>
    </source>
</evidence>
<keyword evidence="4 8" id="KW-0812">Transmembrane</keyword>
<evidence type="ECO:0000256" key="5">
    <source>
        <dbReference type="ARBA" id="ARBA00022989"/>
    </source>
</evidence>
<keyword evidence="11" id="KW-1185">Reference proteome</keyword>
<dbReference type="GeneID" id="63822084"/>
<dbReference type="InParanoid" id="A0A165BVZ5"/>
<dbReference type="Gene3D" id="1.20.1250.20">
    <property type="entry name" value="MFS general substrate transporter like domains"/>
    <property type="match status" value="1"/>
</dbReference>
<dbReference type="PRINTS" id="PR00171">
    <property type="entry name" value="SUGRTRNSPORT"/>
</dbReference>
<evidence type="ECO:0000256" key="4">
    <source>
        <dbReference type="ARBA" id="ARBA00022692"/>
    </source>
</evidence>
<evidence type="ECO:0000256" key="8">
    <source>
        <dbReference type="SAM" id="Phobius"/>
    </source>
</evidence>
<reference evidence="10 11" key="1">
    <citation type="journal article" date="2016" name="Mol. Biol. Evol.">
        <title>Comparative Genomics of Early-Diverging Mushroom-Forming Fungi Provides Insights into the Origins of Lignocellulose Decay Capabilities.</title>
        <authorList>
            <person name="Nagy L.G."/>
            <person name="Riley R."/>
            <person name="Tritt A."/>
            <person name="Adam C."/>
            <person name="Daum C."/>
            <person name="Floudas D."/>
            <person name="Sun H."/>
            <person name="Yadav J.S."/>
            <person name="Pangilinan J."/>
            <person name="Larsson K.H."/>
            <person name="Matsuura K."/>
            <person name="Barry K."/>
            <person name="Labutti K."/>
            <person name="Kuo R."/>
            <person name="Ohm R.A."/>
            <person name="Bhattacharya S.S."/>
            <person name="Shirouzu T."/>
            <person name="Yoshinaga Y."/>
            <person name="Martin F.M."/>
            <person name="Grigoriev I.V."/>
            <person name="Hibbett D.S."/>
        </authorList>
    </citation>
    <scope>NUCLEOTIDE SEQUENCE [LARGE SCALE GENOMIC DNA]</scope>
    <source>
        <strain evidence="10 11">93-53</strain>
    </source>
</reference>
<comment type="catalytic activity">
    <reaction evidence="7">
        <text>myo-inositol(out) + H(+)(out) = myo-inositol(in) + H(+)(in)</text>
        <dbReference type="Rhea" id="RHEA:60364"/>
        <dbReference type="ChEBI" id="CHEBI:15378"/>
        <dbReference type="ChEBI" id="CHEBI:17268"/>
    </reaction>
</comment>
<dbReference type="GO" id="GO:0005351">
    <property type="term" value="F:carbohydrate:proton symporter activity"/>
    <property type="evidence" value="ECO:0007669"/>
    <property type="project" value="TreeGrafter"/>
</dbReference>
<dbReference type="EMBL" id="KV427660">
    <property type="protein sequence ID" value="KZT01752.1"/>
    <property type="molecule type" value="Genomic_DNA"/>
</dbReference>
<dbReference type="PANTHER" id="PTHR48022">
    <property type="entry name" value="PLASTIDIC GLUCOSE TRANSPORTER 4"/>
    <property type="match status" value="1"/>
</dbReference>
<dbReference type="OrthoDB" id="8120565at2759"/>
<name>A0A165BVZ5_9APHY</name>
<dbReference type="PROSITE" id="PS50850">
    <property type="entry name" value="MFS"/>
    <property type="match status" value="1"/>
</dbReference>
<keyword evidence="6 8" id="KW-0472">Membrane</keyword>
<evidence type="ECO:0000313" key="11">
    <source>
        <dbReference type="Proteomes" id="UP000076871"/>
    </source>
</evidence>
<dbReference type="Proteomes" id="UP000076871">
    <property type="component" value="Unassembled WGS sequence"/>
</dbReference>
<dbReference type="SUPFAM" id="SSF103473">
    <property type="entry name" value="MFS general substrate transporter"/>
    <property type="match status" value="1"/>
</dbReference>
<protein>
    <recommendedName>
        <fullName evidence="9">Major facilitator superfamily (MFS) profile domain-containing protein</fullName>
    </recommendedName>
</protein>
<gene>
    <name evidence="10" type="ORF">LAESUDRAFT_663309</name>
</gene>
<dbReference type="InterPro" id="IPR005828">
    <property type="entry name" value="MFS_sugar_transport-like"/>
</dbReference>
<evidence type="ECO:0000256" key="6">
    <source>
        <dbReference type="ARBA" id="ARBA00023136"/>
    </source>
</evidence>